<accession>A0ABU8W0G2</accession>
<dbReference type="RefSeq" id="WP_340363906.1">
    <property type="nucleotide sequence ID" value="NZ_JBBKZV010000006.1"/>
</dbReference>
<evidence type="ECO:0000256" key="7">
    <source>
        <dbReference type="ARBA" id="ARBA00034355"/>
    </source>
</evidence>
<dbReference type="InterPro" id="IPR046876">
    <property type="entry name" value="Prok_STING"/>
</dbReference>
<dbReference type="EC" id="3.2.2.5" evidence="5"/>
<protein>
    <recommendedName>
        <fullName evidence="6">CD-NTase-associated protein 12</fullName>
        <ecNumber evidence="5">3.2.2.5</ecNumber>
    </recommendedName>
    <alternativeName>
        <fullName evidence="7">NAD(+) hydrolase</fullName>
    </alternativeName>
    <alternativeName>
        <fullName evidence="8">TIR-STING</fullName>
    </alternativeName>
</protein>
<evidence type="ECO:0000313" key="12">
    <source>
        <dbReference type="EMBL" id="MEJ8822862.1"/>
    </source>
</evidence>
<evidence type="ECO:0000259" key="11">
    <source>
        <dbReference type="Pfam" id="PF20300"/>
    </source>
</evidence>
<evidence type="ECO:0000256" key="3">
    <source>
        <dbReference type="ARBA" id="ARBA00023118"/>
    </source>
</evidence>
<evidence type="ECO:0000256" key="8">
    <source>
        <dbReference type="ARBA" id="ARBA00034366"/>
    </source>
</evidence>
<keyword evidence="13" id="KW-1185">Reference proteome</keyword>
<gene>
    <name evidence="12" type="ORF">WKW80_12615</name>
</gene>
<evidence type="ECO:0000256" key="6">
    <source>
        <dbReference type="ARBA" id="ARBA00034339"/>
    </source>
</evidence>
<dbReference type="EMBL" id="JBBKZV010000006">
    <property type="protein sequence ID" value="MEJ8822862.1"/>
    <property type="molecule type" value="Genomic_DNA"/>
</dbReference>
<dbReference type="CDD" id="cd22659">
    <property type="entry name" value="STING_bact-like"/>
    <property type="match status" value="1"/>
</dbReference>
<organism evidence="12 13">
    <name type="scientific">Variovorax humicola</name>
    <dbReference type="NCBI Taxonomy" id="1769758"/>
    <lineage>
        <taxon>Bacteria</taxon>
        <taxon>Pseudomonadati</taxon>
        <taxon>Pseudomonadota</taxon>
        <taxon>Betaproteobacteria</taxon>
        <taxon>Burkholderiales</taxon>
        <taxon>Comamonadaceae</taxon>
        <taxon>Variovorax</taxon>
    </lineage>
</organism>
<sequence>MDKRPTVFIGSSSEGLPVANAFAKRFGDKALVDVWDAGNVFRSMESYLDSLLTASSLYEFAILVFTSDDQTTSRDQTHATARDNILFEFGLFLGRVGRRRTYGLVLDKLHVPSDLQGIHFDKFKRRADGKPDAAFVKMADRIVGEILDRHAHSAEFTQLPSTALAIGYYENFVSRICDQLDNYQPLVIKEAAGAREIEYKSFTLNIVIPDDLKLVEHAALKSLIKGLTQVVISNSDTKKPGALRDFPFYIQALPEAGSTHLELFDVPTTMKSARRAVQKIFPTTHLGKDNSQAVAELREINNFERTLRLLVSENPVWEQSIKYRYLTEFVPKTGE</sequence>
<keyword evidence="3" id="KW-0051">Antiviral defense</keyword>
<reference evidence="12 13" key="1">
    <citation type="submission" date="2024-03" db="EMBL/GenBank/DDBJ databases">
        <title>Novel species of the genus Variovorax.</title>
        <authorList>
            <person name="Liu Q."/>
            <person name="Xin Y.-H."/>
        </authorList>
    </citation>
    <scope>NUCLEOTIDE SEQUENCE [LARGE SCALE GENOMIC DNA]</scope>
    <source>
        <strain evidence="12 13">KACC 18501</strain>
    </source>
</reference>
<dbReference type="Pfam" id="PF10137">
    <property type="entry name" value="CAP12-PCTIR_TIR"/>
    <property type="match status" value="1"/>
</dbReference>
<comment type="caution">
    <text evidence="12">The sequence shown here is derived from an EMBL/GenBank/DDBJ whole genome shotgun (WGS) entry which is preliminary data.</text>
</comment>
<evidence type="ECO:0000256" key="1">
    <source>
        <dbReference type="ARBA" id="ARBA00022741"/>
    </source>
</evidence>
<dbReference type="InterPro" id="IPR019302">
    <property type="entry name" value="CAP12/PCTIR_TIR_dom"/>
</dbReference>
<keyword evidence="1" id="KW-0547">Nucleotide-binding</keyword>
<evidence type="ECO:0000256" key="2">
    <source>
        <dbReference type="ARBA" id="ARBA00022801"/>
    </source>
</evidence>
<evidence type="ECO:0000256" key="4">
    <source>
        <dbReference type="ARBA" id="ARBA00034315"/>
    </source>
</evidence>
<dbReference type="Proteomes" id="UP001363010">
    <property type="component" value="Unassembled WGS sequence"/>
</dbReference>
<keyword evidence="2" id="KW-0378">Hydrolase</keyword>
<comment type="similarity">
    <text evidence="4">In the C-terminal section; belongs to the bacterial STING family.</text>
</comment>
<comment type="catalytic activity">
    <reaction evidence="9">
        <text>NAD(+) + H2O = ADP-D-ribose + nicotinamide + H(+)</text>
        <dbReference type="Rhea" id="RHEA:16301"/>
        <dbReference type="ChEBI" id="CHEBI:15377"/>
        <dbReference type="ChEBI" id="CHEBI:15378"/>
        <dbReference type="ChEBI" id="CHEBI:17154"/>
        <dbReference type="ChEBI" id="CHEBI:57540"/>
        <dbReference type="ChEBI" id="CHEBI:57967"/>
        <dbReference type="EC" id="3.2.2.5"/>
    </reaction>
</comment>
<dbReference type="Pfam" id="PF20300">
    <property type="entry name" value="prok_STING"/>
    <property type="match status" value="1"/>
</dbReference>
<evidence type="ECO:0000256" key="9">
    <source>
        <dbReference type="ARBA" id="ARBA00049230"/>
    </source>
</evidence>
<feature type="domain" description="CD-NTase-associated protein 12/Pycsar effector protein TIR" evidence="10">
    <location>
        <begin position="7"/>
        <end position="123"/>
    </location>
</feature>
<feature type="domain" description="Prokaryotic STING" evidence="11">
    <location>
        <begin position="160"/>
        <end position="308"/>
    </location>
</feature>
<evidence type="ECO:0000313" key="13">
    <source>
        <dbReference type="Proteomes" id="UP001363010"/>
    </source>
</evidence>
<evidence type="ECO:0000259" key="10">
    <source>
        <dbReference type="Pfam" id="PF10137"/>
    </source>
</evidence>
<name>A0ABU8W0G2_9BURK</name>
<evidence type="ECO:0000256" key="5">
    <source>
        <dbReference type="ARBA" id="ARBA00034327"/>
    </source>
</evidence>
<proteinExistence type="inferred from homology"/>